<keyword evidence="2" id="KW-1185">Reference proteome</keyword>
<accession>A0A8S1F1D3</accession>
<sequence>MLILLLALMICNSLQDIAIQKCYQTVKLQSYGNVTFFKTLEFGDSVILSGTTTSAFTFGFFNTRNEYEIWYRNDYSSRVNYTTYNNRTFPATFEIVNLPMMETGETFVLELRYTKMGLRFFKNGIDKSFYALYIVNLNLNKMYVQGVNNCQVHLQCLCRTPKRTKTHLEYCLRLRDFNAKTF</sequence>
<protein>
    <recommendedName>
        <fullName evidence="3">Galectin</fullName>
    </recommendedName>
</protein>
<dbReference type="EMBL" id="CADEPM010000006">
    <property type="protein sequence ID" value="CAB3407499.1"/>
    <property type="molecule type" value="Genomic_DNA"/>
</dbReference>
<evidence type="ECO:0000313" key="1">
    <source>
        <dbReference type="EMBL" id="CAB3407499.1"/>
    </source>
</evidence>
<evidence type="ECO:0008006" key="3">
    <source>
        <dbReference type="Google" id="ProtNLM"/>
    </source>
</evidence>
<proteinExistence type="predicted"/>
<dbReference type="Proteomes" id="UP000494206">
    <property type="component" value="Unassembled WGS sequence"/>
</dbReference>
<reference evidence="1 2" key="1">
    <citation type="submission" date="2020-04" db="EMBL/GenBank/DDBJ databases">
        <authorList>
            <person name="Laetsch R D."/>
            <person name="Stevens L."/>
            <person name="Kumar S."/>
            <person name="Blaxter L. M."/>
        </authorList>
    </citation>
    <scope>NUCLEOTIDE SEQUENCE [LARGE SCALE GENOMIC DNA]</scope>
</reference>
<organism evidence="1 2">
    <name type="scientific">Caenorhabditis bovis</name>
    <dbReference type="NCBI Taxonomy" id="2654633"/>
    <lineage>
        <taxon>Eukaryota</taxon>
        <taxon>Metazoa</taxon>
        <taxon>Ecdysozoa</taxon>
        <taxon>Nematoda</taxon>
        <taxon>Chromadorea</taxon>
        <taxon>Rhabditida</taxon>
        <taxon>Rhabditina</taxon>
        <taxon>Rhabditomorpha</taxon>
        <taxon>Rhabditoidea</taxon>
        <taxon>Rhabditidae</taxon>
        <taxon>Peloderinae</taxon>
        <taxon>Caenorhabditis</taxon>
    </lineage>
</organism>
<name>A0A8S1F1D3_9PELO</name>
<gene>
    <name evidence="1" type="ORF">CBOVIS_LOCUS9421</name>
</gene>
<comment type="caution">
    <text evidence="1">The sequence shown here is derived from an EMBL/GenBank/DDBJ whole genome shotgun (WGS) entry which is preliminary data.</text>
</comment>
<evidence type="ECO:0000313" key="2">
    <source>
        <dbReference type="Proteomes" id="UP000494206"/>
    </source>
</evidence>
<dbReference type="AlphaFoldDB" id="A0A8S1F1D3"/>